<accession>A0A8D9C9H6</accession>
<organism evidence="1">
    <name type="scientific">uncultured marine phage</name>
    <dbReference type="NCBI Taxonomy" id="707152"/>
    <lineage>
        <taxon>Viruses</taxon>
        <taxon>environmental samples</taxon>
    </lineage>
</organism>
<name>A0A8D9C9H6_9VIRU</name>
<proteinExistence type="predicted"/>
<gene>
    <name evidence="1" type="ORF">SLAVMIC_00773</name>
</gene>
<protein>
    <submittedName>
        <fullName evidence="1">Uncharacterized protein</fullName>
    </submittedName>
</protein>
<evidence type="ECO:0000313" key="1">
    <source>
        <dbReference type="EMBL" id="CAG7581298.1"/>
    </source>
</evidence>
<dbReference type="EMBL" id="OU342829">
    <property type="protein sequence ID" value="CAG7581298.1"/>
    <property type="molecule type" value="Genomic_DNA"/>
</dbReference>
<sequence length="69" mass="7841">MIKNFNEYNKINEDHSMNGEELNQLKDWITHEIVSGVSDQEIADEAGAYAYNTVDLIAIIRGLLELDKS</sequence>
<reference evidence="1" key="1">
    <citation type="submission" date="2021-06" db="EMBL/GenBank/DDBJ databases">
        <authorList>
            <person name="Gannon L."/>
            <person name="Redgwell R T."/>
            <person name="Michniewski S."/>
            <person name="Harrison D C."/>
            <person name="Millard A."/>
        </authorList>
    </citation>
    <scope>NUCLEOTIDE SEQUENCE</scope>
</reference>